<evidence type="ECO:0000313" key="2">
    <source>
        <dbReference type="EMBL" id="KAF0508847.1"/>
    </source>
</evidence>
<proteinExistence type="predicted"/>
<dbReference type="OrthoDB" id="10261027at2759"/>
<dbReference type="Pfam" id="PF07714">
    <property type="entry name" value="PK_Tyr_Ser-Thr"/>
    <property type="match status" value="1"/>
</dbReference>
<protein>
    <submittedName>
        <fullName evidence="2">Kinase-like protein</fullName>
    </submittedName>
</protein>
<name>A0A8H4EL18_GIGMA</name>
<dbReference type="GO" id="GO:0005524">
    <property type="term" value="F:ATP binding"/>
    <property type="evidence" value="ECO:0007669"/>
    <property type="project" value="InterPro"/>
</dbReference>
<dbReference type="InterPro" id="IPR001245">
    <property type="entry name" value="Ser-Thr/Tyr_kinase_cat_dom"/>
</dbReference>
<comment type="caution">
    <text evidence="2">The sequence shown here is derived from an EMBL/GenBank/DDBJ whole genome shotgun (WGS) entry which is preliminary data.</text>
</comment>
<accession>A0A8H4EL18</accession>
<evidence type="ECO:0000313" key="3">
    <source>
        <dbReference type="Proteomes" id="UP000439903"/>
    </source>
</evidence>
<dbReference type="Proteomes" id="UP000439903">
    <property type="component" value="Unassembled WGS sequence"/>
</dbReference>
<keyword evidence="2" id="KW-0808">Transferase</keyword>
<sequence>MILNIHLTILQQKLNTLLKLITQDSETKTYYMVLQYANSGDLRCYLNDYFSKLDWSIKVRLAKEISSGIDCSHSANIVHRDL</sequence>
<dbReference type="SUPFAM" id="SSF56112">
    <property type="entry name" value="Protein kinase-like (PK-like)"/>
    <property type="match status" value="1"/>
</dbReference>
<evidence type="ECO:0000259" key="1">
    <source>
        <dbReference type="PROSITE" id="PS50011"/>
    </source>
</evidence>
<keyword evidence="3" id="KW-1185">Reference proteome</keyword>
<dbReference type="InterPro" id="IPR000719">
    <property type="entry name" value="Prot_kinase_dom"/>
</dbReference>
<dbReference type="EMBL" id="WTPW01000461">
    <property type="protein sequence ID" value="KAF0508847.1"/>
    <property type="molecule type" value="Genomic_DNA"/>
</dbReference>
<organism evidence="2 3">
    <name type="scientific">Gigaspora margarita</name>
    <dbReference type="NCBI Taxonomy" id="4874"/>
    <lineage>
        <taxon>Eukaryota</taxon>
        <taxon>Fungi</taxon>
        <taxon>Fungi incertae sedis</taxon>
        <taxon>Mucoromycota</taxon>
        <taxon>Glomeromycotina</taxon>
        <taxon>Glomeromycetes</taxon>
        <taxon>Diversisporales</taxon>
        <taxon>Gigasporaceae</taxon>
        <taxon>Gigaspora</taxon>
    </lineage>
</organism>
<reference evidence="2 3" key="1">
    <citation type="journal article" date="2019" name="Environ. Microbiol.">
        <title>At the nexus of three kingdoms: the genome of the mycorrhizal fungus Gigaspora margarita provides insights into plant, endobacterial and fungal interactions.</title>
        <authorList>
            <person name="Venice F."/>
            <person name="Ghignone S."/>
            <person name="Salvioli di Fossalunga A."/>
            <person name="Amselem J."/>
            <person name="Novero M."/>
            <person name="Xianan X."/>
            <person name="Sedzielewska Toro K."/>
            <person name="Morin E."/>
            <person name="Lipzen A."/>
            <person name="Grigoriev I.V."/>
            <person name="Henrissat B."/>
            <person name="Martin F.M."/>
            <person name="Bonfante P."/>
        </authorList>
    </citation>
    <scope>NUCLEOTIDE SEQUENCE [LARGE SCALE GENOMIC DNA]</scope>
    <source>
        <strain evidence="2 3">BEG34</strain>
    </source>
</reference>
<dbReference type="GO" id="GO:0004672">
    <property type="term" value="F:protein kinase activity"/>
    <property type="evidence" value="ECO:0007669"/>
    <property type="project" value="InterPro"/>
</dbReference>
<dbReference type="Gene3D" id="1.10.510.10">
    <property type="entry name" value="Transferase(Phosphotransferase) domain 1"/>
    <property type="match status" value="1"/>
</dbReference>
<feature type="domain" description="Protein kinase" evidence="1">
    <location>
        <begin position="1"/>
        <end position="82"/>
    </location>
</feature>
<gene>
    <name evidence="2" type="ORF">F8M41_018692</name>
</gene>
<dbReference type="PROSITE" id="PS50011">
    <property type="entry name" value="PROTEIN_KINASE_DOM"/>
    <property type="match status" value="1"/>
</dbReference>
<keyword evidence="2" id="KW-0418">Kinase</keyword>
<dbReference type="AlphaFoldDB" id="A0A8H4EL18"/>
<dbReference type="InterPro" id="IPR011009">
    <property type="entry name" value="Kinase-like_dom_sf"/>
</dbReference>